<organism evidence="1 2">
    <name type="scientific">Aromia moschata</name>
    <dbReference type="NCBI Taxonomy" id="1265417"/>
    <lineage>
        <taxon>Eukaryota</taxon>
        <taxon>Metazoa</taxon>
        <taxon>Ecdysozoa</taxon>
        <taxon>Arthropoda</taxon>
        <taxon>Hexapoda</taxon>
        <taxon>Insecta</taxon>
        <taxon>Pterygota</taxon>
        <taxon>Neoptera</taxon>
        <taxon>Endopterygota</taxon>
        <taxon>Coleoptera</taxon>
        <taxon>Polyphaga</taxon>
        <taxon>Cucujiformia</taxon>
        <taxon>Chrysomeloidea</taxon>
        <taxon>Cerambycidae</taxon>
        <taxon>Cerambycinae</taxon>
        <taxon>Callichromatini</taxon>
        <taxon>Aromia</taxon>
    </lineage>
</organism>
<dbReference type="EMBL" id="JAPWTK010000111">
    <property type="protein sequence ID" value="KAJ8949736.1"/>
    <property type="molecule type" value="Genomic_DNA"/>
</dbReference>
<comment type="caution">
    <text evidence="1">The sequence shown here is derived from an EMBL/GenBank/DDBJ whole genome shotgun (WGS) entry which is preliminary data.</text>
</comment>
<name>A0AAV8YE62_9CUCU</name>
<keyword evidence="2" id="KW-1185">Reference proteome</keyword>
<sequence length="104" mass="11875">MQEYEGIATNIHVTESGVKWRVKFHPQNVVMVTTRLPSRKREIIDVILVTVHHVDRSVTKQDRIVLIYVWLHAIPQLLSKLKVKGIYAMGTTKTTVGKEIVTVS</sequence>
<evidence type="ECO:0000313" key="1">
    <source>
        <dbReference type="EMBL" id="KAJ8949736.1"/>
    </source>
</evidence>
<dbReference type="Proteomes" id="UP001162162">
    <property type="component" value="Unassembled WGS sequence"/>
</dbReference>
<dbReference type="AlphaFoldDB" id="A0AAV8YE62"/>
<accession>A0AAV8YE62</accession>
<evidence type="ECO:0000313" key="2">
    <source>
        <dbReference type="Proteomes" id="UP001162162"/>
    </source>
</evidence>
<protein>
    <submittedName>
        <fullName evidence="1">Uncharacterized protein</fullName>
    </submittedName>
</protein>
<gene>
    <name evidence="1" type="ORF">NQ318_005057</name>
</gene>
<reference evidence="1" key="1">
    <citation type="journal article" date="2023" name="Insect Mol. Biol.">
        <title>Genome sequencing provides insights into the evolution of gene families encoding plant cell wall-degrading enzymes in longhorned beetles.</title>
        <authorList>
            <person name="Shin N.R."/>
            <person name="Okamura Y."/>
            <person name="Kirsch R."/>
            <person name="Pauchet Y."/>
        </authorList>
    </citation>
    <scope>NUCLEOTIDE SEQUENCE</scope>
    <source>
        <strain evidence="1">AMC_N1</strain>
    </source>
</reference>
<proteinExistence type="predicted"/>